<evidence type="ECO:0000313" key="3">
    <source>
        <dbReference type="Proteomes" id="UP000018936"/>
    </source>
</evidence>
<feature type="compositionally biased region" description="Basic residues" evidence="1">
    <location>
        <begin position="27"/>
        <end position="43"/>
    </location>
</feature>
<feature type="compositionally biased region" description="Basic and acidic residues" evidence="1">
    <location>
        <begin position="16"/>
        <end position="26"/>
    </location>
</feature>
<name>V8NTS1_OPHHA</name>
<dbReference type="Proteomes" id="UP000018936">
    <property type="component" value="Unassembled WGS sequence"/>
</dbReference>
<feature type="region of interest" description="Disordered" evidence="1">
    <location>
        <begin position="216"/>
        <end position="242"/>
    </location>
</feature>
<feature type="compositionally biased region" description="Basic residues" evidence="1">
    <location>
        <begin position="74"/>
        <end position="83"/>
    </location>
</feature>
<feature type="compositionally biased region" description="Basic residues" evidence="1">
    <location>
        <begin position="94"/>
        <end position="121"/>
    </location>
</feature>
<accession>V8NTS1</accession>
<dbReference type="AlphaFoldDB" id="V8NTS1"/>
<feature type="compositionally biased region" description="Basic and acidic residues" evidence="1">
    <location>
        <begin position="84"/>
        <end position="93"/>
    </location>
</feature>
<feature type="non-terminal residue" evidence="2">
    <location>
        <position position="1"/>
    </location>
</feature>
<reference evidence="2 3" key="1">
    <citation type="journal article" date="2013" name="Proc. Natl. Acad. Sci. U.S.A.">
        <title>The king cobra genome reveals dynamic gene evolution and adaptation in the snake venom system.</title>
        <authorList>
            <person name="Vonk F.J."/>
            <person name="Casewell N.R."/>
            <person name="Henkel C.V."/>
            <person name="Heimberg A.M."/>
            <person name="Jansen H.J."/>
            <person name="McCleary R.J."/>
            <person name="Kerkkamp H.M."/>
            <person name="Vos R.A."/>
            <person name="Guerreiro I."/>
            <person name="Calvete J.J."/>
            <person name="Wuster W."/>
            <person name="Woods A.E."/>
            <person name="Logan J.M."/>
            <person name="Harrison R.A."/>
            <person name="Castoe T.A."/>
            <person name="de Koning A.P."/>
            <person name="Pollock D.D."/>
            <person name="Yandell M."/>
            <person name="Calderon D."/>
            <person name="Renjifo C."/>
            <person name="Currier R.B."/>
            <person name="Salgado D."/>
            <person name="Pla D."/>
            <person name="Sanz L."/>
            <person name="Hyder A.S."/>
            <person name="Ribeiro J.M."/>
            <person name="Arntzen J.W."/>
            <person name="van den Thillart G.E."/>
            <person name="Boetzer M."/>
            <person name="Pirovano W."/>
            <person name="Dirks R.P."/>
            <person name="Spaink H.P."/>
            <person name="Duboule D."/>
            <person name="McGlinn E."/>
            <person name="Kini R.M."/>
            <person name="Richardson M.K."/>
        </authorList>
    </citation>
    <scope>NUCLEOTIDE SEQUENCE</scope>
    <source>
        <tissue evidence="2">Blood</tissue>
    </source>
</reference>
<comment type="caution">
    <text evidence="2">The sequence shown here is derived from an EMBL/GenBank/DDBJ whole genome shotgun (WGS) entry which is preliminary data.</text>
</comment>
<feature type="region of interest" description="Disordered" evidence="1">
    <location>
        <begin position="321"/>
        <end position="377"/>
    </location>
</feature>
<proteinExistence type="predicted"/>
<gene>
    <name evidence="2" type="primary">lig1</name>
    <name evidence="2" type="ORF">L345_08861</name>
</gene>
<feature type="region of interest" description="Disordered" evidence="1">
    <location>
        <begin position="1"/>
        <end position="156"/>
    </location>
</feature>
<evidence type="ECO:0000313" key="2">
    <source>
        <dbReference type="EMBL" id="ETE65356.1"/>
    </source>
</evidence>
<sequence>MKREKEEKRRKRRKGEKKEKGKEGREKRRKREGRKEEKRRKKGGKEGKEKRKKKGRKEEREKRRKKGGKEEKEKRKKKGRKKERKEGKKEERKERRKKKGRKKRKKRKEGKKEKRRKRRKGEKKEKGKEGRKRKEGKKEERKERRKEGKGKGREGKGRESEAILYFLLFLFSGRVGTGEISQEFNRGGWLSRLIGQDSRKRVLLRNIVVLRRVPLQDDPTTGGVEGGSRQLAGPRPPEPRLRRHNSLEVGKIALWQRAEHPESRLGDLVRVREILLQELVIGIIMIYGKESEKRVAGPSGGQIIGGGSGMGVRTSIQATWELQGGRGNGAGRERKTEAEPGPSISSQVAEEEQLGPVPDAQKAERRGEQWKSMGRSLGRKSHLDVTDNYLSSGRMDLLVCGERETFCRGCPLWILI</sequence>
<dbReference type="EMBL" id="AZIM01001912">
    <property type="protein sequence ID" value="ETE65356.1"/>
    <property type="molecule type" value="Genomic_DNA"/>
</dbReference>
<dbReference type="GO" id="GO:0016874">
    <property type="term" value="F:ligase activity"/>
    <property type="evidence" value="ECO:0007669"/>
    <property type="project" value="UniProtKB-KW"/>
</dbReference>
<keyword evidence="2" id="KW-0436">Ligase</keyword>
<organism evidence="2 3">
    <name type="scientific">Ophiophagus hannah</name>
    <name type="common">King cobra</name>
    <name type="synonym">Naja hannah</name>
    <dbReference type="NCBI Taxonomy" id="8665"/>
    <lineage>
        <taxon>Eukaryota</taxon>
        <taxon>Metazoa</taxon>
        <taxon>Chordata</taxon>
        <taxon>Craniata</taxon>
        <taxon>Vertebrata</taxon>
        <taxon>Euteleostomi</taxon>
        <taxon>Lepidosauria</taxon>
        <taxon>Squamata</taxon>
        <taxon>Bifurcata</taxon>
        <taxon>Unidentata</taxon>
        <taxon>Episquamata</taxon>
        <taxon>Toxicofera</taxon>
        <taxon>Serpentes</taxon>
        <taxon>Colubroidea</taxon>
        <taxon>Elapidae</taxon>
        <taxon>Elapinae</taxon>
        <taxon>Ophiophagus</taxon>
    </lineage>
</organism>
<evidence type="ECO:0000256" key="1">
    <source>
        <dbReference type="SAM" id="MobiDB-lite"/>
    </source>
</evidence>
<keyword evidence="3" id="KW-1185">Reference proteome</keyword>
<protein>
    <submittedName>
        <fullName evidence="2">DNA ligase 1</fullName>
    </submittedName>
</protein>
<feature type="compositionally biased region" description="Basic and acidic residues" evidence="1">
    <location>
        <begin position="136"/>
        <end position="156"/>
    </location>
</feature>